<dbReference type="Proteomes" id="UP000253562">
    <property type="component" value="Unassembled WGS sequence"/>
</dbReference>
<dbReference type="RefSeq" id="WP_114369286.1">
    <property type="nucleotide sequence ID" value="NZ_QPEX01000027.1"/>
</dbReference>
<keyword evidence="1" id="KW-0175">Coiled coil</keyword>
<dbReference type="Gene3D" id="2.120.10.30">
    <property type="entry name" value="TolB, C-terminal domain"/>
    <property type="match status" value="1"/>
</dbReference>
<organism evidence="3 4">
    <name type="scientific">Bremerella cremea</name>
    <dbReference type="NCBI Taxonomy" id="1031537"/>
    <lineage>
        <taxon>Bacteria</taxon>
        <taxon>Pseudomonadati</taxon>
        <taxon>Planctomycetota</taxon>
        <taxon>Planctomycetia</taxon>
        <taxon>Pirellulales</taxon>
        <taxon>Pirellulaceae</taxon>
        <taxon>Bremerella</taxon>
    </lineage>
</organism>
<feature type="coiled-coil region" evidence="1">
    <location>
        <begin position="136"/>
        <end position="187"/>
    </location>
</feature>
<protein>
    <recommendedName>
        <fullName evidence="5">SMP-30/Gluconolaconase/LRE-like region</fullName>
    </recommendedName>
</protein>
<dbReference type="InterPro" id="IPR011042">
    <property type="entry name" value="6-blade_b-propeller_TolB-like"/>
</dbReference>
<reference evidence="3 4" key="1">
    <citation type="submission" date="2018-07" db="EMBL/GenBank/DDBJ databases">
        <title>Comparative genomes isolates from brazilian mangrove.</title>
        <authorList>
            <person name="De Araujo J.E."/>
            <person name="Taketani R.G."/>
            <person name="Silva M.C.P."/>
            <person name="Lourenco M.V."/>
            <person name="Oliveira V.M."/>
            <person name="Andreote F.D."/>
        </authorList>
    </citation>
    <scope>NUCLEOTIDE SEQUENCE [LARGE SCALE GENOMIC DNA]</scope>
    <source>
        <strain evidence="3 4">HEX PRIS-MGV</strain>
    </source>
</reference>
<dbReference type="GO" id="GO:0000209">
    <property type="term" value="P:protein polyubiquitination"/>
    <property type="evidence" value="ECO:0007669"/>
    <property type="project" value="TreeGrafter"/>
</dbReference>
<evidence type="ECO:0000256" key="1">
    <source>
        <dbReference type="SAM" id="Coils"/>
    </source>
</evidence>
<evidence type="ECO:0000313" key="4">
    <source>
        <dbReference type="Proteomes" id="UP000253562"/>
    </source>
</evidence>
<proteinExistence type="predicted"/>
<dbReference type="AlphaFoldDB" id="A0A368KQA3"/>
<dbReference type="GO" id="GO:0043161">
    <property type="term" value="P:proteasome-mediated ubiquitin-dependent protein catabolic process"/>
    <property type="evidence" value="ECO:0007669"/>
    <property type="project" value="TreeGrafter"/>
</dbReference>
<accession>A0A368KQA3</accession>
<dbReference type="GO" id="GO:0061630">
    <property type="term" value="F:ubiquitin protein ligase activity"/>
    <property type="evidence" value="ECO:0007669"/>
    <property type="project" value="TreeGrafter"/>
</dbReference>
<gene>
    <name evidence="3" type="ORF">DTL42_13615</name>
</gene>
<dbReference type="OrthoDB" id="254513at2"/>
<dbReference type="PANTHER" id="PTHR24104">
    <property type="entry name" value="E3 UBIQUITIN-PROTEIN LIGASE NHLRC1-RELATED"/>
    <property type="match status" value="1"/>
</dbReference>
<feature type="region of interest" description="Disordered" evidence="2">
    <location>
        <begin position="205"/>
        <end position="227"/>
    </location>
</feature>
<dbReference type="InterPro" id="IPR050952">
    <property type="entry name" value="TRIM-NHL_E3_ligases"/>
</dbReference>
<dbReference type="EMBL" id="QPEX01000027">
    <property type="protein sequence ID" value="RCS48238.1"/>
    <property type="molecule type" value="Genomic_DNA"/>
</dbReference>
<evidence type="ECO:0008006" key="5">
    <source>
        <dbReference type="Google" id="ProtNLM"/>
    </source>
</evidence>
<comment type="caution">
    <text evidence="3">The sequence shown here is derived from an EMBL/GenBank/DDBJ whole genome shotgun (WGS) entry which is preliminary data.</text>
</comment>
<dbReference type="PANTHER" id="PTHR24104:SF25">
    <property type="entry name" value="PROTEIN LIN-41"/>
    <property type="match status" value="1"/>
</dbReference>
<dbReference type="GO" id="GO:0008270">
    <property type="term" value="F:zinc ion binding"/>
    <property type="evidence" value="ECO:0007669"/>
    <property type="project" value="UniProtKB-KW"/>
</dbReference>
<dbReference type="SUPFAM" id="SSF75011">
    <property type="entry name" value="3-carboxy-cis,cis-mucoante lactonizing enzyme"/>
    <property type="match status" value="1"/>
</dbReference>
<sequence>MSRFLGAGWILLATFMATNLWAQLEVEPAPASEEPINIDEKATHEQVKLIEISKETPVNAFCLDTKGQILAACGTGPGEVRVLDADGEAVASWKVDIKPEAINTAPDGTILVAGHGKLLRFSPEGKLLAQAAAPHAAELEKHNAELRKQAEDQVNNPGLAMSLDSIIKAYQQMIDQLEEKQKTEELNDQEVRLLQILPENLERFKKQKEEEDAAQKNTKKGEKPDNSAKIEQALKAIKASKLSVASISTDGKHVYVATPSPTGYTFDVWQTSTDFTNPEKVVKELRGCCGHMDVQACTSGIYVAENARHRVACFQPDGKMVKEWGKRDRTGADGFTSCCNPMNVCFDKSGDVYTAEANTGRIKRFAADGTFKDYIGDVKLVPGCNNVSIAISPDNDLVYMLDITRNHIVLMKRKAASAQQDAPKATEET</sequence>
<name>A0A368KQA3_9BACT</name>
<evidence type="ECO:0000256" key="2">
    <source>
        <dbReference type="SAM" id="MobiDB-lite"/>
    </source>
</evidence>
<evidence type="ECO:0000313" key="3">
    <source>
        <dbReference type="EMBL" id="RCS48238.1"/>
    </source>
</evidence>